<keyword evidence="2" id="KW-0482">Metalloprotease</keyword>
<protein>
    <submittedName>
        <fullName evidence="2">NF038122 family metalloprotease</fullName>
    </submittedName>
</protein>
<dbReference type="RefSeq" id="WP_231320647.1">
    <property type="nucleotide sequence ID" value="NZ_CP088156.1"/>
</dbReference>
<name>A0ABY3RC65_9BRAD</name>
<dbReference type="GO" id="GO:0008237">
    <property type="term" value="F:metallopeptidase activity"/>
    <property type="evidence" value="ECO:0007669"/>
    <property type="project" value="UniProtKB-KW"/>
</dbReference>
<keyword evidence="2" id="KW-0378">Hydrolase</keyword>
<reference evidence="2" key="1">
    <citation type="journal article" date="2024" name="Antonie Van Leeuwenhoek">
        <title>Bradyrhizobium ontarionense sp. nov., a novel bacterial symbiont isolated from Aeschynomene indica (Indian jointvetch), harbours photosynthesis, nitrogen fixation and nitrous oxide (N2O) reductase genes.</title>
        <authorList>
            <person name="Bromfield E.S.P."/>
            <person name="Cloutier S."/>
        </authorList>
    </citation>
    <scope>NUCLEOTIDE SEQUENCE</scope>
    <source>
        <strain evidence="2">A19</strain>
    </source>
</reference>
<proteinExistence type="predicted"/>
<keyword evidence="3" id="KW-1185">Reference proteome</keyword>
<feature type="domain" description="Tryptophan-rich" evidence="1">
    <location>
        <begin position="549"/>
        <end position="645"/>
    </location>
</feature>
<feature type="domain" description="Tryptophan-rich" evidence="1">
    <location>
        <begin position="317"/>
        <end position="415"/>
    </location>
</feature>
<dbReference type="Proteomes" id="UP001431010">
    <property type="component" value="Chromosome"/>
</dbReference>
<keyword evidence="2" id="KW-0645">Protease</keyword>
<dbReference type="Pfam" id="PF07483">
    <property type="entry name" value="W_rich_C"/>
    <property type="match status" value="3"/>
</dbReference>
<dbReference type="InterPro" id="IPR011121">
    <property type="entry name" value="Trp-rich_dom"/>
</dbReference>
<evidence type="ECO:0000313" key="3">
    <source>
        <dbReference type="Proteomes" id="UP001431010"/>
    </source>
</evidence>
<evidence type="ECO:0000259" key="1">
    <source>
        <dbReference type="Pfam" id="PF07483"/>
    </source>
</evidence>
<organism evidence="2 3">
    <name type="scientific">Bradyrhizobium ontarionense</name>
    <dbReference type="NCBI Taxonomy" id="2898149"/>
    <lineage>
        <taxon>Bacteria</taxon>
        <taxon>Pseudomonadati</taxon>
        <taxon>Pseudomonadota</taxon>
        <taxon>Alphaproteobacteria</taxon>
        <taxon>Hyphomicrobiales</taxon>
        <taxon>Nitrobacteraceae</taxon>
        <taxon>Bradyrhizobium</taxon>
    </lineage>
</organism>
<accession>A0ABY3RC65</accession>
<dbReference type="NCBIfam" id="NF038122">
    <property type="entry name" value="metallo_LGF"/>
    <property type="match status" value="1"/>
</dbReference>
<feature type="domain" description="Tryptophan-rich" evidence="1">
    <location>
        <begin position="432"/>
        <end position="530"/>
    </location>
</feature>
<dbReference type="EMBL" id="CP088156">
    <property type="protein sequence ID" value="UFZ04391.1"/>
    <property type="molecule type" value="Genomic_DNA"/>
</dbReference>
<gene>
    <name evidence="2" type="ORF">LQG66_35285</name>
</gene>
<evidence type="ECO:0000313" key="2">
    <source>
        <dbReference type="EMBL" id="UFZ04391.1"/>
    </source>
</evidence>
<sequence length="848" mass="87347">MTQTMGLQSSTTVSVFNTVADAPPATPVELPEEAVEALQAQSSVSAIDSVVAVTSGGLTINLQFDSNAMAHAPPSFFAGIQQAAAILASVISDHITLNIAIDYSGTGGGAAAGPGGGQWMTYSSVRSNLINYATAADTTFNALPAGSSIQGQSYVAVWNSQLKLWGGLGANDTTTSDGVATFTTDINPSLLVGVALHELTHAFGRVPYGPQPDIFDFYRFSSPGVQLLTGGATASAAYFSLDGGYTKLADYGQSSDPSDFLNSGVQGSNDPFNEFYNGSTLQMLTSTDLKQLDALGFHLAGSVIQTDGDTRLTQIGSAYYLNSVSSGVGPYLKVGGTAVTVGQFGSIAPIGAVKTASGYDVAWQIPGTNQFTFWTTDGNGNYTSNISGIVSGNSFTSESLESTFGQDFNHDGTIGVTASLVHSNGNTNLLQIADGYYMYVNGSGPQLKYGGGQYTVGQFGTISPIAAIQVGNGFDVAWHDSATNQFTFWTTDSNGNYTGNIVGLVSGGSFVSESMETTFGQDFNGDGTVGVTASLIHTNDATSLLHIADTYYMYVNWTGPQLKYGGAGVTVGQFGSIAPIGAIQTSSGFDVAWKIPGTSQFTFWATDANGNYGSNLSGLVDGTTATVKSFELIFHQDLNGDGVIGFPSSVSLAGTQSATQSSAESISASNTLAISANFSGDLIGFGSTADQIDLKTISYASLRAQFDDANGLLSVTDGTNSTSLHFLGPLSQDSFHFANDGQGGTVISSAAGQGAAGSTAQQPVSLAGHDAFVFAEHFGQVSISGFTAGTDTIAVSHNVFDSQAALVAAIHDDAAGNAIITDAAQDTITVQHVSTAELLSHLSSFHLV</sequence>